<evidence type="ECO:0000313" key="2">
    <source>
        <dbReference type="Proteomes" id="UP000663444"/>
    </source>
</evidence>
<evidence type="ECO:0000313" key="1">
    <source>
        <dbReference type="EMBL" id="QRJ63910.1"/>
    </source>
</evidence>
<dbReference type="RefSeq" id="WP_203387442.1">
    <property type="nucleotide sequence ID" value="NZ_CP064781.1"/>
</dbReference>
<organism evidence="1 2">
    <name type="scientific">Azospira restricta</name>
    <dbReference type="NCBI Taxonomy" id="404405"/>
    <lineage>
        <taxon>Bacteria</taxon>
        <taxon>Pseudomonadati</taxon>
        <taxon>Pseudomonadota</taxon>
        <taxon>Betaproteobacteria</taxon>
        <taxon>Rhodocyclales</taxon>
        <taxon>Rhodocyclaceae</taxon>
        <taxon>Azospira</taxon>
    </lineage>
</organism>
<reference evidence="1" key="1">
    <citation type="submission" date="2020-11" db="EMBL/GenBank/DDBJ databases">
        <title>Azospira restricta DSM 18626 genome sequence.</title>
        <authorList>
            <person name="Moe W.M."/>
        </authorList>
    </citation>
    <scope>NUCLEOTIDE SEQUENCE</scope>
    <source>
        <strain evidence="1">DSM 18626</strain>
    </source>
</reference>
<dbReference type="EMBL" id="CP064781">
    <property type="protein sequence ID" value="QRJ63910.1"/>
    <property type="molecule type" value="Genomic_DNA"/>
</dbReference>
<evidence type="ECO:0008006" key="3">
    <source>
        <dbReference type="Google" id="ProtNLM"/>
    </source>
</evidence>
<dbReference type="AlphaFoldDB" id="A0A974SP83"/>
<protein>
    <recommendedName>
        <fullName evidence="3">Formylmethanofuran dehydrogenase subunit E domain-containing protein</fullName>
    </recommendedName>
</protein>
<dbReference type="KEGG" id="ares:IWH25_00680"/>
<proteinExistence type="predicted"/>
<name>A0A974SP83_9RHOO</name>
<gene>
    <name evidence="1" type="ORF">IWH25_00680</name>
</gene>
<keyword evidence="2" id="KW-1185">Reference proteome</keyword>
<sequence>MGFPAFFDDIPGFVVRDPLAEFLGAAEGGLIEYRYADAVRLAGHSCPTVAGAWLMTTRALRMLYGDACPERGAVRVDFGESQKSGVAGVIAGIAGLLTGAAGSGGFKGLAGRFSRRDLLQFDVPEAGELRFARLDGAGALRCTLDLSPVPADPRMGELLPLLLQGSASTEQATLFGTLWQERVRRILIDHHDDPALVRFA</sequence>
<accession>A0A974SP83</accession>
<dbReference type="Proteomes" id="UP000663444">
    <property type="component" value="Chromosome"/>
</dbReference>